<gene>
    <name evidence="7" type="ORF">F8O03_14435</name>
</gene>
<proteinExistence type="inferred from homology"/>
<evidence type="ECO:0000256" key="3">
    <source>
        <dbReference type="ARBA" id="ARBA00022448"/>
    </source>
</evidence>
<comment type="caution">
    <text evidence="7">The sequence shown here is derived from an EMBL/GenBank/DDBJ whole genome shotgun (WGS) entry which is preliminary data.</text>
</comment>
<dbReference type="GO" id="GO:0030313">
    <property type="term" value="C:cell envelope"/>
    <property type="evidence" value="ECO:0007669"/>
    <property type="project" value="UniProtKB-SubCell"/>
</dbReference>
<dbReference type="AlphaFoldDB" id="A0A7J5AYY5"/>
<dbReference type="GO" id="GO:0042597">
    <property type="term" value="C:periplasmic space"/>
    <property type="evidence" value="ECO:0007669"/>
    <property type="project" value="UniProtKB-ARBA"/>
</dbReference>
<dbReference type="Gene3D" id="3.40.190.10">
    <property type="entry name" value="Periplasmic binding protein-like II"/>
    <property type="match status" value="1"/>
</dbReference>
<feature type="domain" description="Solute-binding protein family 5" evidence="6">
    <location>
        <begin position="161"/>
        <end position="506"/>
    </location>
</feature>
<evidence type="ECO:0000256" key="2">
    <source>
        <dbReference type="ARBA" id="ARBA00005695"/>
    </source>
</evidence>
<dbReference type="InterPro" id="IPR039424">
    <property type="entry name" value="SBP_5"/>
</dbReference>
<evidence type="ECO:0000256" key="5">
    <source>
        <dbReference type="SAM" id="MobiDB-lite"/>
    </source>
</evidence>
<dbReference type="InterPro" id="IPR000914">
    <property type="entry name" value="SBP_5_dom"/>
</dbReference>
<dbReference type="GO" id="GO:0043190">
    <property type="term" value="C:ATP-binding cassette (ABC) transporter complex"/>
    <property type="evidence" value="ECO:0007669"/>
    <property type="project" value="InterPro"/>
</dbReference>
<sequence>MLPGDFIACNECYQRVNMHPYRQDCMQIPASVHFIGSAHSRIRERTQLHRPSTITAAPSPHLHRDLQPQHPTSQHSERTRMRSHRLRVGTAVAMLGVTTFAVTACSTGSSSASEDAAFAVNIAALEGAPTFDPAANMRGSAFNYAAAAYESLVTSDAEGALQPGVATAWEYTSPTELTMDFRLDSVFEDGTPMTVELIKANLERYQETPGTYQARLNSIDSIEVVDEDSLKFTLNTPDQSLPEAFSLTVGMMVSQAALDDPSLLLTDTYGSGPWILDTYTEDSEYSYIRNPEYAGPMDVQVDELNMFVITDLTAQLNALLAGDVDIISAQWSQRDQAESQGFAAASNESNVGGLMLFDRGGEVIPELADVRVRQAINYALDRDAIGTALWSDYQRGTSSVFGKFTSAYDESLDDYYEYDPEKAKQLLAEAGYADGFELPILSRTMFGENKRLEATIPYLEAVGITATLTDRTNDYFDAISNKEFGASQGQQNGGIDSYVNSMNMLAPNAQLNPFGTDDPELTALIDDASSELDADAAATKWQAVNTWVVENAWFAPVAFYHTHTVWDAEKLGGVELAAGQVFPLPFSWAPAE</sequence>
<evidence type="ECO:0000259" key="6">
    <source>
        <dbReference type="Pfam" id="PF00496"/>
    </source>
</evidence>
<dbReference type="PANTHER" id="PTHR30290">
    <property type="entry name" value="PERIPLASMIC BINDING COMPONENT OF ABC TRANSPORTER"/>
    <property type="match status" value="1"/>
</dbReference>
<dbReference type="PANTHER" id="PTHR30290:SF10">
    <property type="entry name" value="PERIPLASMIC OLIGOPEPTIDE-BINDING PROTEIN-RELATED"/>
    <property type="match status" value="1"/>
</dbReference>
<protein>
    <recommendedName>
        <fullName evidence="6">Solute-binding protein family 5 domain-containing protein</fullName>
    </recommendedName>
</protein>
<dbReference type="GO" id="GO:1904680">
    <property type="term" value="F:peptide transmembrane transporter activity"/>
    <property type="evidence" value="ECO:0007669"/>
    <property type="project" value="TreeGrafter"/>
</dbReference>
<accession>A0A7J5AYY5</accession>
<feature type="region of interest" description="Disordered" evidence="5">
    <location>
        <begin position="54"/>
        <end position="82"/>
    </location>
</feature>
<comment type="subcellular location">
    <subcellularLocation>
        <location evidence="1">Cell envelope</location>
    </subcellularLocation>
</comment>
<comment type="similarity">
    <text evidence="2">Belongs to the bacterial solute-binding protein 5 family.</text>
</comment>
<dbReference type="EMBL" id="WBJX01000005">
    <property type="protein sequence ID" value="KAB1636768.1"/>
    <property type="molecule type" value="Genomic_DNA"/>
</dbReference>
<dbReference type="InterPro" id="IPR030678">
    <property type="entry name" value="Peptide/Ni-bd"/>
</dbReference>
<dbReference type="Proteomes" id="UP000490386">
    <property type="component" value="Unassembled WGS sequence"/>
</dbReference>
<name>A0A7J5AYY5_9MICO</name>
<evidence type="ECO:0000256" key="4">
    <source>
        <dbReference type="ARBA" id="ARBA00022729"/>
    </source>
</evidence>
<keyword evidence="4" id="KW-0732">Signal</keyword>
<reference evidence="7 8" key="1">
    <citation type="submission" date="2019-09" db="EMBL/GenBank/DDBJ databases">
        <title>Phylogeny of genus Pseudoclavibacter and closely related genus.</title>
        <authorList>
            <person name="Li Y."/>
        </authorList>
    </citation>
    <scope>NUCLEOTIDE SEQUENCE [LARGE SCALE GENOMIC DNA]</scope>
    <source>
        <strain evidence="7 8">THG-MD12</strain>
    </source>
</reference>
<evidence type="ECO:0000313" key="8">
    <source>
        <dbReference type="Proteomes" id="UP000490386"/>
    </source>
</evidence>
<dbReference type="PIRSF" id="PIRSF002741">
    <property type="entry name" value="MppA"/>
    <property type="match status" value="1"/>
</dbReference>
<dbReference type="Pfam" id="PF00496">
    <property type="entry name" value="SBP_bac_5"/>
    <property type="match status" value="1"/>
</dbReference>
<dbReference type="SUPFAM" id="SSF53850">
    <property type="entry name" value="Periplasmic binding protein-like II"/>
    <property type="match status" value="1"/>
</dbReference>
<evidence type="ECO:0000313" key="7">
    <source>
        <dbReference type="EMBL" id="KAB1636768.1"/>
    </source>
</evidence>
<dbReference type="Gene3D" id="3.10.105.10">
    <property type="entry name" value="Dipeptide-binding Protein, Domain 3"/>
    <property type="match status" value="1"/>
</dbReference>
<keyword evidence="3" id="KW-0813">Transport</keyword>
<dbReference type="OrthoDB" id="9803988at2"/>
<dbReference type="GO" id="GO:0015833">
    <property type="term" value="P:peptide transport"/>
    <property type="evidence" value="ECO:0007669"/>
    <property type="project" value="TreeGrafter"/>
</dbReference>
<keyword evidence="8" id="KW-1185">Reference proteome</keyword>
<organism evidence="7 8">
    <name type="scientific">Pseudoclavibacter terrae</name>
    <dbReference type="NCBI Taxonomy" id="1530195"/>
    <lineage>
        <taxon>Bacteria</taxon>
        <taxon>Bacillati</taxon>
        <taxon>Actinomycetota</taxon>
        <taxon>Actinomycetes</taxon>
        <taxon>Micrococcales</taxon>
        <taxon>Microbacteriaceae</taxon>
        <taxon>Pseudoclavibacter</taxon>
    </lineage>
</organism>
<evidence type="ECO:0000256" key="1">
    <source>
        <dbReference type="ARBA" id="ARBA00004196"/>
    </source>
</evidence>